<dbReference type="InterPro" id="IPR024789">
    <property type="entry name" value="APC4"/>
</dbReference>
<dbReference type="GeneID" id="62196273"/>
<keyword evidence="5" id="KW-0131">Cell cycle</keyword>
<evidence type="ECO:0000256" key="5">
    <source>
        <dbReference type="ARBA" id="ARBA00023306"/>
    </source>
</evidence>
<dbReference type="InterPro" id="IPR024977">
    <property type="entry name" value="Apc4-like_WD40_dom"/>
</dbReference>
<dbReference type="InterPro" id="IPR024790">
    <property type="entry name" value="APC4_long_dom"/>
</dbReference>
<evidence type="ECO:0000256" key="1">
    <source>
        <dbReference type="ARBA" id="ARBA00016067"/>
    </source>
</evidence>
<dbReference type="GO" id="GO:0034399">
    <property type="term" value="C:nuclear periphery"/>
    <property type="evidence" value="ECO:0007669"/>
    <property type="project" value="TreeGrafter"/>
</dbReference>
<protein>
    <recommendedName>
        <fullName evidence="1">Anaphase-promoting complex subunit 4</fullName>
    </recommendedName>
</protein>
<dbReference type="PANTHER" id="PTHR13260:SF0">
    <property type="entry name" value="ANAPHASE-PROMOTING COMPLEX SUBUNIT 4"/>
    <property type="match status" value="1"/>
</dbReference>
<evidence type="ECO:0000256" key="3">
    <source>
        <dbReference type="ARBA" id="ARBA00022776"/>
    </source>
</evidence>
<evidence type="ECO:0000259" key="7">
    <source>
        <dbReference type="Pfam" id="PF12896"/>
    </source>
</evidence>
<accession>A0A875RVG3</accession>
<keyword evidence="2" id="KW-0132">Cell division</keyword>
<dbReference type="PANTHER" id="PTHR13260">
    <property type="entry name" value="ANAPHASE PROMOTING COMPLEX SUBUNIT 4 APC4"/>
    <property type="match status" value="1"/>
</dbReference>
<dbReference type="Pfam" id="PF12894">
    <property type="entry name" value="ANAPC4_WD40"/>
    <property type="match status" value="1"/>
</dbReference>
<dbReference type="RefSeq" id="XP_038779082.1">
    <property type="nucleotide sequence ID" value="XM_038923154.1"/>
</dbReference>
<dbReference type="OrthoDB" id="2110451at2759"/>
<dbReference type="GO" id="GO:0051301">
    <property type="term" value="P:cell division"/>
    <property type="evidence" value="ECO:0007669"/>
    <property type="project" value="UniProtKB-KW"/>
</dbReference>
<dbReference type="AlphaFoldDB" id="A0A875RVG3"/>
<evidence type="ECO:0000256" key="4">
    <source>
        <dbReference type="ARBA" id="ARBA00022786"/>
    </source>
</evidence>
<dbReference type="Gene3D" id="2.130.10.10">
    <property type="entry name" value="YVTN repeat-like/Quinoprotein amine dehydrogenase"/>
    <property type="match status" value="1"/>
</dbReference>
<dbReference type="GO" id="GO:0070979">
    <property type="term" value="P:protein K11-linked ubiquitination"/>
    <property type="evidence" value="ECO:0007669"/>
    <property type="project" value="TreeGrafter"/>
</dbReference>
<dbReference type="GO" id="GO:0031145">
    <property type="term" value="P:anaphase-promoting complex-dependent catabolic process"/>
    <property type="evidence" value="ECO:0007669"/>
    <property type="project" value="InterPro"/>
</dbReference>
<evidence type="ECO:0000259" key="6">
    <source>
        <dbReference type="Pfam" id="PF12894"/>
    </source>
</evidence>
<dbReference type="Pfam" id="PF12896">
    <property type="entry name" value="ANAPC4"/>
    <property type="match status" value="1"/>
</dbReference>
<organism evidence="8 9">
    <name type="scientific">Eeniella nana</name>
    <name type="common">Yeast</name>
    <name type="synonym">Brettanomyces nanus</name>
    <dbReference type="NCBI Taxonomy" id="13502"/>
    <lineage>
        <taxon>Eukaryota</taxon>
        <taxon>Fungi</taxon>
        <taxon>Dikarya</taxon>
        <taxon>Ascomycota</taxon>
        <taxon>Saccharomycotina</taxon>
        <taxon>Pichiomycetes</taxon>
        <taxon>Pichiales</taxon>
        <taxon>Pichiaceae</taxon>
        <taxon>Brettanomyces</taxon>
    </lineage>
</organism>
<proteinExistence type="predicted"/>
<evidence type="ECO:0000256" key="2">
    <source>
        <dbReference type="ARBA" id="ARBA00022618"/>
    </source>
</evidence>
<feature type="domain" description="Anaphase-promoting complex subunit 4-like WD40" evidence="6">
    <location>
        <begin position="24"/>
        <end position="117"/>
    </location>
</feature>
<name>A0A875RVG3_EENNA</name>
<dbReference type="SUPFAM" id="SSF69322">
    <property type="entry name" value="Tricorn protease domain 2"/>
    <property type="match status" value="1"/>
</dbReference>
<gene>
    <name evidence="8" type="ORF">FOA43_002872</name>
</gene>
<dbReference type="Proteomes" id="UP000662931">
    <property type="component" value="Chromosome 3"/>
</dbReference>
<feature type="domain" description="Anaphase-promoting complex subunit 4 long" evidence="7">
    <location>
        <begin position="222"/>
        <end position="416"/>
    </location>
</feature>
<evidence type="ECO:0000313" key="9">
    <source>
        <dbReference type="Proteomes" id="UP000662931"/>
    </source>
</evidence>
<dbReference type="GO" id="GO:0005680">
    <property type="term" value="C:anaphase-promoting complex"/>
    <property type="evidence" value="ECO:0007669"/>
    <property type="project" value="InterPro"/>
</dbReference>
<reference evidence="8" key="1">
    <citation type="submission" date="2020-10" db="EMBL/GenBank/DDBJ databases">
        <authorList>
            <person name="Roach M.J.R."/>
        </authorList>
    </citation>
    <scope>NUCLEOTIDE SEQUENCE</scope>
    <source>
        <strain evidence="8">CBS 1945</strain>
    </source>
</reference>
<dbReference type="InterPro" id="IPR015943">
    <property type="entry name" value="WD40/YVTN_repeat-like_dom_sf"/>
</dbReference>
<sequence length="622" mass="69912">MSDFSILTSQTLPLALASAQNFQICPSMDLISFQLNSCTIWIYRLNNEKVWDISLELDDEHGEGITKLCWRPDGKFFSIVSNFGRVSLFDADTGKSIIQFNVSSGSKQQHIEACFWSNKAARIVDTSKFAHLLDVKIISSLTKLSSDQQLVNDDESIQLDDSVLDFLIIGSSGSQISLILSGLFTVDGYQLPTRSAKILSVMSNQDLTCHHILLDESGSLNMLKLDTEFVHTFAEKLPLISRTCSRLVSLLKCLIESIDSMSKDYKPFTDYTTRIIDLLKGEVDDPIYDLYDLLLTGSLSDATKTWLTDYLGDRGIKRWTKLGRQHFEGSRKTIFYEMIPALQHLLIHLTNLQGLSKWAETRQLLGLDSTKIDNAINTGSSFLKYCYKTMLTLNEEQKDFDSVMEWLEAIVQEVTTDEKPTIQIRTKDIIQFLMSVSKRSGLNQKSSGLHQLYDSLTAELDGIFDQIKQKMKSQMSSSIQTTLLTVDLETCKWETKLYGDYGLLVVSSNDKIDIIKFDTATLSSERMTLSINGDPQSLQASLTENGNLLLVLITYSTESKLALLQLGTNGIDPLVNGSATTLKEFSIPSEDGRIATYMAHNSHRKTCCILDATRKHYTVIEY</sequence>
<keyword evidence="9" id="KW-1185">Reference proteome</keyword>
<keyword evidence="3" id="KW-0498">Mitosis</keyword>
<dbReference type="KEGG" id="bnn:FOA43_002872"/>
<keyword evidence="4" id="KW-0833">Ubl conjugation pathway</keyword>
<dbReference type="EMBL" id="CP064814">
    <property type="protein sequence ID" value="QPG75517.1"/>
    <property type="molecule type" value="Genomic_DNA"/>
</dbReference>
<evidence type="ECO:0000313" key="8">
    <source>
        <dbReference type="EMBL" id="QPG75517.1"/>
    </source>
</evidence>